<reference evidence="2" key="1">
    <citation type="submission" date="2013-12" db="EMBL/GenBank/DDBJ databases">
        <title>The Genome Sequence of Aphanomyces invadans NJM9701.</title>
        <authorList>
            <consortium name="The Broad Institute Genomics Platform"/>
            <person name="Russ C."/>
            <person name="Tyler B."/>
            <person name="van West P."/>
            <person name="Dieguez-Uribeondo J."/>
            <person name="Young S.K."/>
            <person name="Zeng Q."/>
            <person name="Gargeya S."/>
            <person name="Fitzgerald M."/>
            <person name="Abouelleil A."/>
            <person name="Alvarado L."/>
            <person name="Chapman S.B."/>
            <person name="Gainer-Dewar J."/>
            <person name="Goldberg J."/>
            <person name="Griggs A."/>
            <person name="Gujja S."/>
            <person name="Hansen M."/>
            <person name="Howarth C."/>
            <person name="Imamovic A."/>
            <person name="Ireland A."/>
            <person name="Larimer J."/>
            <person name="McCowan C."/>
            <person name="Murphy C."/>
            <person name="Pearson M."/>
            <person name="Poon T.W."/>
            <person name="Priest M."/>
            <person name="Roberts A."/>
            <person name="Saif S."/>
            <person name="Shea T."/>
            <person name="Sykes S."/>
            <person name="Wortman J."/>
            <person name="Nusbaum C."/>
            <person name="Birren B."/>
        </authorList>
    </citation>
    <scope>NUCLEOTIDE SEQUENCE [LARGE SCALE GENOMIC DNA]</scope>
    <source>
        <strain evidence="2">NJM9701</strain>
    </source>
</reference>
<dbReference type="SUPFAM" id="SSF55729">
    <property type="entry name" value="Acyl-CoA N-acyltransferases (Nat)"/>
    <property type="match status" value="1"/>
</dbReference>
<dbReference type="VEuPathDB" id="FungiDB:H310_01533"/>
<dbReference type="EMBL" id="KI913953">
    <property type="protein sequence ID" value="ETW09073.1"/>
    <property type="molecule type" value="Genomic_DNA"/>
</dbReference>
<dbReference type="Pfam" id="PF00583">
    <property type="entry name" value="Acetyltransf_1"/>
    <property type="match status" value="1"/>
</dbReference>
<accession>A0A024UTU2</accession>
<evidence type="ECO:0000313" key="2">
    <source>
        <dbReference type="EMBL" id="ETW09073.1"/>
    </source>
</evidence>
<dbReference type="InterPro" id="IPR000182">
    <property type="entry name" value="GNAT_dom"/>
</dbReference>
<dbReference type="InterPro" id="IPR016181">
    <property type="entry name" value="Acyl_CoA_acyltransferase"/>
</dbReference>
<evidence type="ECO:0000259" key="1">
    <source>
        <dbReference type="PROSITE" id="PS51186"/>
    </source>
</evidence>
<name>A0A024UTU2_9STRA</name>
<organism evidence="2">
    <name type="scientific">Aphanomyces invadans</name>
    <dbReference type="NCBI Taxonomy" id="157072"/>
    <lineage>
        <taxon>Eukaryota</taxon>
        <taxon>Sar</taxon>
        <taxon>Stramenopiles</taxon>
        <taxon>Oomycota</taxon>
        <taxon>Saprolegniomycetes</taxon>
        <taxon>Saprolegniales</taxon>
        <taxon>Verrucalvaceae</taxon>
        <taxon>Aphanomyces</taxon>
    </lineage>
</organism>
<sequence>MFIQEIDNAADFAALTSSLLEADPFGILLTLDDYFAAKHVPTQCYVGTISTRSYAVVSPKRVAISRLMSTLEAESLGKSLSRVASLATLSRIQGPLAASLAFARGYCQHRPNIEFRPTATMLMYYLDTSPRVPQHVRGTLRAANALLDYELLVEWCTHALDSLGESSVNIQEHVTRGLEHKTLFLWDINGYPVGFIDHTLPTQVGGGHRFVIKVRLVYIVSSAQRHGYGTAMLASLCHHLQDSIKASSCRVVVNVDQECLAANKAIRNAGFALHDHVTITADRVKSTTP</sequence>
<proteinExistence type="predicted"/>
<dbReference type="Gene3D" id="3.40.630.30">
    <property type="match status" value="1"/>
</dbReference>
<dbReference type="RefSeq" id="XP_008862878.1">
    <property type="nucleotide sequence ID" value="XM_008864656.1"/>
</dbReference>
<dbReference type="AlphaFoldDB" id="A0A024UTU2"/>
<protein>
    <recommendedName>
        <fullName evidence="1">N-acetyltransferase domain-containing protein</fullName>
    </recommendedName>
</protein>
<gene>
    <name evidence="2" type="ORF">H310_01533</name>
</gene>
<dbReference type="GO" id="GO:0016747">
    <property type="term" value="F:acyltransferase activity, transferring groups other than amino-acyl groups"/>
    <property type="evidence" value="ECO:0007669"/>
    <property type="project" value="InterPro"/>
</dbReference>
<feature type="domain" description="N-acetyltransferase" evidence="1">
    <location>
        <begin position="138"/>
        <end position="289"/>
    </location>
</feature>
<dbReference type="PROSITE" id="PS51186">
    <property type="entry name" value="GNAT"/>
    <property type="match status" value="1"/>
</dbReference>
<dbReference type="GeneID" id="20078583"/>